<evidence type="ECO:0000256" key="2">
    <source>
        <dbReference type="ARBA" id="ARBA00006402"/>
    </source>
</evidence>
<dbReference type="SUPFAM" id="SSF52172">
    <property type="entry name" value="CheY-like"/>
    <property type="match status" value="2"/>
</dbReference>
<dbReference type="CDD" id="cd16922">
    <property type="entry name" value="HATPase_EvgS-ArcB-TorS-like"/>
    <property type="match status" value="1"/>
</dbReference>
<feature type="region of interest" description="Disordered" evidence="14">
    <location>
        <begin position="612"/>
        <end position="638"/>
    </location>
</feature>
<sequence>MQGEGEGAVMIAYDGPVNILLVDDHPDNLLALEAVLGDLNCNLVKCLSGAEALRCLLKDEFAVILLDVQMPEMDGFETARLIKSRKKTQETPIIFISATSKEAEHFFTGYEAGAIDYMLKPFVPQILKAKIEGFVRMYVGHKTLQLQAELLQRQTMELERSNRELMMTTYQLTKSQALTRAIQETSMDTMMTFDEEGIILTVNPAIKSMFGYREDEVLGHPVTMLIPCFEGGSYRTHEGGAPAKNGAGGNKQQPGQAGQSSEHGEWFRARGIEASADIPFESGAAVCAALSERRQLNPIRKDGSRFPAEIQIGVATIDEERVYACTVVDVTERNRFEQELMAARDTAEVAARAKTNFLTMVSHEIRTPMNGVLGMAGLLLDTELDGAQREYADIIRKSGEALLSVINDILDYAKIESGKLEVEKLPFKLPLLIAETFDLFTAKSRQSRLTLTYEADPAMPELLVGDEIKLRQVLVNLIGNAFKFTSEGSITVTSKMLAVHGQSVLIEFIVADSGVGIAEDKLPLLFHPFSQVDTSLTRQYEGTGLGLAICKNLVELMGGSIGVSSVPGAGTTFRFTVQLQAWPASQHDPSADEGSFAALAGESFGSFYEAELTGSGSDVEPSEHGQASAHAQPSKTTADRAGGAAVLVADDNEINQKLTLSLLDKLGISADVAGNGSDAVDLAFNRNYDLILMDMRMPVMDGLEATRRVLASAPPGRAPIVVAMTANVLPSDRERCLEAGMADFLAKPIQFDAVKRVLKRYGIEPERTQSSL</sequence>
<dbReference type="Gene3D" id="1.10.287.130">
    <property type="match status" value="1"/>
</dbReference>
<dbReference type="Gene3D" id="3.40.50.2300">
    <property type="match status" value="2"/>
</dbReference>
<name>A0A7X4YTX8_9BACL</name>
<dbReference type="SUPFAM" id="SSF55785">
    <property type="entry name" value="PYP-like sensor domain (PAS domain)"/>
    <property type="match status" value="1"/>
</dbReference>
<dbReference type="CDD" id="cd00082">
    <property type="entry name" value="HisKA"/>
    <property type="match status" value="1"/>
</dbReference>
<dbReference type="SMART" id="SM00388">
    <property type="entry name" value="HisKA"/>
    <property type="match status" value="1"/>
</dbReference>
<dbReference type="AlphaFoldDB" id="A0A7X4YTX8"/>
<dbReference type="CDD" id="cd17546">
    <property type="entry name" value="REC_hyHK_CKI1_RcsC-like"/>
    <property type="match status" value="1"/>
</dbReference>
<dbReference type="PRINTS" id="PR00344">
    <property type="entry name" value="BCTRLSENSOR"/>
</dbReference>
<keyword evidence="19" id="KW-1185">Reference proteome</keyword>
<evidence type="ECO:0000256" key="13">
    <source>
        <dbReference type="PROSITE-ProRule" id="PRU00169"/>
    </source>
</evidence>
<dbReference type="Pfam" id="PF00512">
    <property type="entry name" value="HisKA"/>
    <property type="match status" value="1"/>
</dbReference>
<feature type="domain" description="Response regulatory" evidence="16">
    <location>
        <begin position="18"/>
        <end position="135"/>
    </location>
</feature>
<dbReference type="InterPro" id="IPR003661">
    <property type="entry name" value="HisK_dim/P_dom"/>
</dbReference>
<dbReference type="PROSITE" id="PS50110">
    <property type="entry name" value="RESPONSE_REGULATORY"/>
    <property type="match status" value="2"/>
</dbReference>
<protein>
    <recommendedName>
        <fullName evidence="12">Circadian input-output histidine kinase CikA</fullName>
        <ecNumber evidence="3">2.7.13.3</ecNumber>
    </recommendedName>
    <alternativeName>
        <fullName evidence="11">Sensory/regulatory protein RpfC</fullName>
    </alternativeName>
</protein>
<evidence type="ECO:0000259" key="15">
    <source>
        <dbReference type="PROSITE" id="PS50109"/>
    </source>
</evidence>
<dbReference type="InterPro" id="IPR004358">
    <property type="entry name" value="Sig_transdc_His_kin-like_C"/>
</dbReference>
<comment type="similarity">
    <text evidence="2">In the N-terminal section; belongs to the phytochrome family.</text>
</comment>
<feature type="modified residue" description="4-aspartylphosphate" evidence="13">
    <location>
        <position position="694"/>
    </location>
</feature>
<evidence type="ECO:0000256" key="14">
    <source>
        <dbReference type="SAM" id="MobiDB-lite"/>
    </source>
</evidence>
<evidence type="ECO:0000256" key="10">
    <source>
        <dbReference type="ARBA" id="ARBA00064003"/>
    </source>
</evidence>
<dbReference type="InterPro" id="IPR003594">
    <property type="entry name" value="HATPase_dom"/>
</dbReference>
<evidence type="ECO:0000256" key="7">
    <source>
        <dbReference type="ARBA" id="ARBA00022777"/>
    </source>
</evidence>
<dbReference type="PANTHER" id="PTHR45339:SF1">
    <property type="entry name" value="HYBRID SIGNAL TRANSDUCTION HISTIDINE KINASE J"/>
    <property type="match status" value="1"/>
</dbReference>
<evidence type="ECO:0000313" key="18">
    <source>
        <dbReference type="EMBL" id="NBC72448.1"/>
    </source>
</evidence>
<dbReference type="EC" id="2.7.13.3" evidence="3"/>
<dbReference type="Pfam" id="PF00072">
    <property type="entry name" value="Response_reg"/>
    <property type="match status" value="2"/>
</dbReference>
<dbReference type="PROSITE" id="PS50112">
    <property type="entry name" value="PAS"/>
    <property type="match status" value="1"/>
</dbReference>
<dbReference type="InterPro" id="IPR005467">
    <property type="entry name" value="His_kinase_dom"/>
</dbReference>
<evidence type="ECO:0000259" key="17">
    <source>
        <dbReference type="PROSITE" id="PS50112"/>
    </source>
</evidence>
<feature type="region of interest" description="Disordered" evidence="14">
    <location>
        <begin position="237"/>
        <end position="264"/>
    </location>
</feature>
<dbReference type="SMART" id="SM00091">
    <property type="entry name" value="PAS"/>
    <property type="match status" value="1"/>
</dbReference>
<evidence type="ECO:0000256" key="8">
    <source>
        <dbReference type="ARBA" id="ARBA00022840"/>
    </source>
</evidence>
<dbReference type="EMBL" id="JAAAMU010000019">
    <property type="protein sequence ID" value="NBC72448.1"/>
    <property type="molecule type" value="Genomic_DNA"/>
</dbReference>
<keyword evidence="9" id="KW-0902">Two-component regulatory system</keyword>
<dbReference type="SUPFAM" id="SSF47384">
    <property type="entry name" value="Homodimeric domain of signal transducing histidine kinase"/>
    <property type="match status" value="1"/>
</dbReference>
<dbReference type="InterPro" id="IPR035965">
    <property type="entry name" value="PAS-like_dom_sf"/>
</dbReference>
<evidence type="ECO:0000259" key="16">
    <source>
        <dbReference type="PROSITE" id="PS50110"/>
    </source>
</evidence>
<proteinExistence type="inferred from homology"/>
<dbReference type="Proteomes" id="UP000558113">
    <property type="component" value="Unassembled WGS sequence"/>
</dbReference>
<dbReference type="InterPro" id="IPR036097">
    <property type="entry name" value="HisK_dim/P_sf"/>
</dbReference>
<evidence type="ECO:0000256" key="4">
    <source>
        <dbReference type="ARBA" id="ARBA00022553"/>
    </source>
</evidence>
<dbReference type="InterPro" id="IPR036890">
    <property type="entry name" value="HATPase_C_sf"/>
</dbReference>
<feature type="domain" description="PAS" evidence="17">
    <location>
        <begin position="175"/>
        <end position="219"/>
    </location>
</feature>
<dbReference type="GO" id="GO:0000155">
    <property type="term" value="F:phosphorelay sensor kinase activity"/>
    <property type="evidence" value="ECO:0007669"/>
    <property type="project" value="InterPro"/>
</dbReference>
<dbReference type="Pfam" id="PF02518">
    <property type="entry name" value="HATPase_c"/>
    <property type="match status" value="1"/>
</dbReference>
<comment type="subunit">
    <text evidence="10">At low DSF concentrations, interacts with RpfF.</text>
</comment>
<keyword evidence="6" id="KW-0547">Nucleotide-binding</keyword>
<accession>A0A7X4YTX8</accession>
<evidence type="ECO:0000313" key="19">
    <source>
        <dbReference type="Proteomes" id="UP000558113"/>
    </source>
</evidence>
<dbReference type="NCBIfam" id="TIGR00229">
    <property type="entry name" value="sensory_box"/>
    <property type="match status" value="1"/>
</dbReference>
<keyword evidence="5" id="KW-0808">Transferase</keyword>
<dbReference type="SMART" id="SM00387">
    <property type="entry name" value="HATPase_c"/>
    <property type="match status" value="1"/>
</dbReference>
<dbReference type="Gene3D" id="3.30.565.10">
    <property type="entry name" value="Histidine kinase-like ATPase, C-terminal domain"/>
    <property type="match status" value="1"/>
</dbReference>
<evidence type="ECO:0000256" key="3">
    <source>
        <dbReference type="ARBA" id="ARBA00012438"/>
    </source>
</evidence>
<dbReference type="PROSITE" id="PS50109">
    <property type="entry name" value="HIS_KIN"/>
    <property type="match status" value="1"/>
</dbReference>
<dbReference type="FunFam" id="3.30.565.10:FF:000010">
    <property type="entry name" value="Sensor histidine kinase RcsC"/>
    <property type="match status" value="1"/>
</dbReference>
<feature type="domain" description="Response regulatory" evidence="16">
    <location>
        <begin position="645"/>
        <end position="762"/>
    </location>
</feature>
<comment type="caution">
    <text evidence="18">The sequence shown here is derived from an EMBL/GenBank/DDBJ whole genome shotgun (WGS) entry which is preliminary data.</text>
</comment>
<feature type="modified residue" description="4-aspartylphosphate" evidence="13">
    <location>
        <position position="67"/>
    </location>
</feature>
<dbReference type="PANTHER" id="PTHR45339">
    <property type="entry name" value="HYBRID SIGNAL TRANSDUCTION HISTIDINE KINASE J"/>
    <property type="match status" value="1"/>
</dbReference>
<dbReference type="CDD" id="cd00130">
    <property type="entry name" value="PAS"/>
    <property type="match status" value="1"/>
</dbReference>
<keyword evidence="4 13" id="KW-0597">Phosphoprotein</keyword>
<dbReference type="InterPro" id="IPR001789">
    <property type="entry name" value="Sig_transdc_resp-reg_receiver"/>
</dbReference>
<feature type="compositionally biased region" description="Polar residues" evidence="14">
    <location>
        <begin position="252"/>
        <end position="261"/>
    </location>
</feature>
<evidence type="ECO:0000256" key="5">
    <source>
        <dbReference type="ARBA" id="ARBA00022679"/>
    </source>
</evidence>
<evidence type="ECO:0000256" key="1">
    <source>
        <dbReference type="ARBA" id="ARBA00000085"/>
    </source>
</evidence>
<dbReference type="InterPro" id="IPR011006">
    <property type="entry name" value="CheY-like_superfamily"/>
</dbReference>
<evidence type="ECO:0000256" key="6">
    <source>
        <dbReference type="ARBA" id="ARBA00022741"/>
    </source>
</evidence>
<reference evidence="18 19" key="1">
    <citation type="submission" date="2020-01" db="EMBL/GenBank/DDBJ databases">
        <title>Paenibacillus soybeanensis sp. nov. isolated from the nodules of soybean (Glycine max(L.) Merr).</title>
        <authorList>
            <person name="Wang H."/>
        </authorList>
    </citation>
    <scope>NUCLEOTIDE SEQUENCE [LARGE SCALE GENOMIC DNA]</scope>
    <source>
        <strain evidence="18 19">DSM 23054</strain>
    </source>
</reference>
<feature type="domain" description="Histidine kinase" evidence="15">
    <location>
        <begin position="360"/>
        <end position="581"/>
    </location>
</feature>
<dbReference type="Pfam" id="PF13426">
    <property type="entry name" value="PAS_9"/>
    <property type="match status" value="1"/>
</dbReference>
<evidence type="ECO:0000256" key="12">
    <source>
        <dbReference type="ARBA" id="ARBA00074306"/>
    </source>
</evidence>
<evidence type="ECO:0000256" key="11">
    <source>
        <dbReference type="ARBA" id="ARBA00068150"/>
    </source>
</evidence>
<organism evidence="18 19">
    <name type="scientific">Paenibacillus sacheonensis</name>
    <dbReference type="NCBI Taxonomy" id="742054"/>
    <lineage>
        <taxon>Bacteria</taxon>
        <taxon>Bacillati</taxon>
        <taxon>Bacillota</taxon>
        <taxon>Bacilli</taxon>
        <taxon>Bacillales</taxon>
        <taxon>Paenibacillaceae</taxon>
        <taxon>Paenibacillus</taxon>
    </lineage>
</organism>
<evidence type="ECO:0000256" key="9">
    <source>
        <dbReference type="ARBA" id="ARBA00023012"/>
    </source>
</evidence>
<dbReference type="SMART" id="SM00448">
    <property type="entry name" value="REC"/>
    <property type="match status" value="2"/>
</dbReference>
<keyword evidence="8" id="KW-0067">ATP-binding</keyword>
<comment type="catalytic activity">
    <reaction evidence="1">
        <text>ATP + protein L-histidine = ADP + protein N-phospho-L-histidine.</text>
        <dbReference type="EC" id="2.7.13.3"/>
    </reaction>
</comment>
<dbReference type="FunFam" id="1.10.287.130:FF:000002">
    <property type="entry name" value="Two-component osmosensing histidine kinase"/>
    <property type="match status" value="1"/>
</dbReference>
<dbReference type="OrthoDB" id="9790669at2"/>
<keyword evidence="7" id="KW-0418">Kinase</keyword>
<dbReference type="SUPFAM" id="SSF55874">
    <property type="entry name" value="ATPase domain of HSP90 chaperone/DNA topoisomerase II/histidine kinase"/>
    <property type="match status" value="1"/>
</dbReference>
<dbReference type="GO" id="GO:0005524">
    <property type="term" value="F:ATP binding"/>
    <property type="evidence" value="ECO:0007669"/>
    <property type="project" value="UniProtKB-KW"/>
</dbReference>
<gene>
    <name evidence="18" type="ORF">GT003_25915</name>
</gene>
<dbReference type="Gene3D" id="3.30.450.20">
    <property type="entry name" value="PAS domain"/>
    <property type="match status" value="1"/>
</dbReference>
<dbReference type="InterPro" id="IPR000014">
    <property type="entry name" value="PAS"/>
</dbReference>